<dbReference type="GO" id="GO:0034475">
    <property type="term" value="P:U4 snRNA 3'-end processing"/>
    <property type="evidence" value="ECO:0007669"/>
    <property type="project" value="TreeGrafter"/>
</dbReference>
<organism evidence="2 3">
    <name type="scientific">Armillaria gallica</name>
    <name type="common">Bulbous honey fungus</name>
    <name type="synonym">Armillaria bulbosa</name>
    <dbReference type="NCBI Taxonomy" id="47427"/>
    <lineage>
        <taxon>Eukaryota</taxon>
        <taxon>Fungi</taxon>
        <taxon>Dikarya</taxon>
        <taxon>Basidiomycota</taxon>
        <taxon>Agaricomycotina</taxon>
        <taxon>Agaricomycetes</taxon>
        <taxon>Agaricomycetidae</taxon>
        <taxon>Agaricales</taxon>
        <taxon>Marasmiineae</taxon>
        <taxon>Physalacriaceae</taxon>
        <taxon>Armillaria</taxon>
    </lineage>
</organism>
<dbReference type="Pfam" id="PF21262">
    <property type="entry name" value="RRP40_S1"/>
    <property type="match status" value="1"/>
</dbReference>
<dbReference type="GO" id="GO:0000177">
    <property type="term" value="C:cytoplasmic exosome (RNase complex)"/>
    <property type="evidence" value="ECO:0007669"/>
    <property type="project" value="TreeGrafter"/>
</dbReference>
<name>A0A2H3E1Y5_ARMGA</name>
<dbReference type="SUPFAM" id="SSF50249">
    <property type="entry name" value="Nucleic acid-binding proteins"/>
    <property type="match status" value="1"/>
</dbReference>
<dbReference type="InterPro" id="IPR012340">
    <property type="entry name" value="NA-bd_OB-fold"/>
</dbReference>
<proteinExistence type="predicted"/>
<gene>
    <name evidence="2" type="ORF">ARMGADRAFT_648964</name>
</gene>
<feature type="domain" description="Exosome complex exonuclease Rrp40 N-terminal" evidence="1">
    <location>
        <begin position="19"/>
        <end position="63"/>
    </location>
</feature>
<dbReference type="GO" id="GO:0071034">
    <property type="term" value="P:CUT catabolic process"/>
    <property type="evidence" value="ECO:0007669"/>
    <property type="project" value="TreeGrafter"/>
</dbReference>
<dbReference type="GO" id="GO:0000467">
    <property type="term" value="P:exonucleolytic trimming to generate mature 3'-end of 5.8S rRNA from tricistronic rRNA transcript (SSU-rRNA, 5.8S rRNA, LSU-rRNA)"/>
    <property type="evidence" value="ECO:0007669"/>
    <property type="project" value="TreeGrafter"/>
</dbReference>
<dbReference type="Gene3D" id="2.40.50.140">
    <property type="entry name" value="Nucleic acid-binding proteins"/>
    <property type="match status" value="1"/>
</dbReference>
<accession>A0A2H3E1Y5</accession>
<evidence type="ECO:0000313" key="2">
    <source>
        <dbReference type="EMBL" id="PBK97712.1"/>
    </source>
</evidence>
<dbReference type="GO" id="GO:0071035">
    <property type="term" value="P:nuclear polyadenylation-dependent rRNA catabolic process"/>
    <property type="evidence" value="ECO:0007669"/>
    <property type="project" value="TreeGrafter"/>
</dbReference>
<dbReference type="OrthoDB" id="340500at2759"/>
<reference evidence="3" key="1">
    <citation type="journal article" date="2017" name="Nat. Ecol. Evol.">
        <title>Genome expansion and lineage-specific genetic innovations in the forest pathogenic fungi Armillaria.</title>
        <authorList>
            <person name="Sipos G."/>
            <person name="Prasanna A.N."/>
            <person name="Walter M.C."/>
            <person name="O'Connor E."/>
            <person name="Balint B."/>
            <person name="Krizsan K."/>
            <person name="Kiss B."/>
            <person name="Hess J."/>
            <person name="Varga T."/>
            <person name="Slot J."/>
            <person name="Riley R."/>
            <person name="Boka B."/>
            <person name="Rigling D."/>
            <person name="Barry K."/>
            <person name="Lee J."/>
            <person name="Mihaltcheva S."/>
            <person name="LaButti K."/>
            <person name="Lipzen A."/>
            <person name="Waldron R."/>
            <person name="Moloney N.M."/>
            <person name="Sperisen C."/>
            <person name="Kredics L."/>
            <person name="Vagvoelgyi C."/>
            <person name="Patrignani A."/>
            <person name="Fitzpatrick D."/>
            <person name="Nagy I."/>
            <person name="Doyle S."/>
            <person name="Anderson J.B."/>
            <person name="Grigoriev I.V."/>
            <person name="Gueldener U."/>
            <person name="Muensterkoetter M."/>
            <person name="Nagy L.G."/>
        </authorList>
    </citation>
    <scope>NUCLEOTIDE SEQUENCE [LARGE SCALE GENOMIC DNA]</scope>
    <source>
        <strain evidence="3">Ar21-2</strain>
    </source>
</reference>
<dbReference type="InterPro" id="IPR026699">
    <property type="entry name" value="Exosome_RNA_bind1/RRP40/RRP4"/>
</dbReference>
<dbReference type="GO" id="GO:0071038">
    <property type="term" value="P:TRAMP-dependent tRNA surveillance pathway"/>
    <property type="evidence" value="ECO:0007669"/>
    <property type="project" value="TreeGrafter"/>
</dbReference>
<dbReference type="STRING" id="47427.A0A2H3E1Y5"/>
<protein>
    <recommendedName>
        <fullName evidence="1">Exosome complex exonuclease Rrp40 N-terminal domain-containing protein</fullName>
    </recommendedName>
</protein>
<dbReference type="InParanoid" id="A0A2H3E1Y5"/>
<sequence>MAVSIIVFREHVPAQHVNLKLGSGLIQLSQTSTPKSSTISTRAGTLHHSANESKWWVESNARRYVPAPQESVIGIVTQKAGEEFRVDIGSAHPASVDGLAFEGASKRNSPDLKVCSMIALVYVI</sequence>
<dbReference type="PANTHER" id="PTHR21321:SF1">
    <property type="entry name" value="EXOSOME COMPLEX COMPONENT RRP40"/>
    <property type="match status" value="1"/>
</dbReference>
<dbReference type="GO" id="GO:0003723">
    <property type="term" value="F:RNA binding"/>
    <property type="evidence" value="ECO:0007669"/>
    <property type="project" value="InterPro"/>
</dbReference>
<dbReference type="Proteomes" id="UP000217790">
    <property type="component" value="Unassembled WGS sequence"/>
</dbReference>
<dbReference type="PANTHER" id="PTHR21321">
    <property type="entry name" value="PNAS-3 RELATED"/>
    <property type="match status" value="1"/>
</dbReference>
<dbReference type="GO" id="GO:0000176">
    <property type="term" value="C:nuclear exosome (RNase complex)"/>
    <property type="evidence" value="ECO:0007669"/>
    <property type="project" value="TreeGrafter"/>
</dbReference>
<dbReference type="GO" id="GO:0071051">
    <property type="term" value="P:poly(A)-dependent snoRNA 3'-end processing"/>
    <property type="evidence" value="ECO:0007669"/>
    <property type="project" value="TreeGrafter"/>
</dbReference>
<evidence type="ECO:0000313" key="3">
    <source>
        <dbReference type="Proteomes" id="UP000217790"/>
    </source>
</evidence>
<evidence type="ECO:0000259" key="1">
    <source>
        <dbReference type="Pfam" id="PF18311"/>
    </source>
</evidence>
<dbReference type="InterPro" id="IPR041054">
    <property type="entry name" value="Rrp40_N_euk"/>
</dbReference>
<dbReference type="EMBL" id="KZ293649">
    <property type="protein sequence ID" value="PBK97712.1"/>
    <property type="molecule type" value="Genomic_DNA"/>
</dbReference>
<dbReference type="Pfam" id="PF18311">
    <property type="entry name" value="Rrp40_N"/>
    <property type="match status" value="1"/>
</dbReference>
<keyword evidence="3" id="KW-1185">Reference proteome</keyword>
<dbReference type="AlphaFoldDB" id="A0A2H3E1Y5"/>